<keyword evidence="1" id="KW-0732">Signal</keyword>
<gene>
    <name evidence="2" type="ORF">CYNAS_LOCUS13365</name>
</gene>
<feature type="chain" id="PRO_5041265400" description="Secreted protein" evidence="1">
    <location>
        <begin position="23"/>
        <end position="99"/>
    </location>
</feature>
<protein>
    <recommendedName>
        <fullName evidence="4">Secreted protein</fullName>
    </recommendedName>
</protein>
<comment type="caution">
    <text evidence="2">The sequence shown here is derived from an EMBL/GenBank/DDBJ whole genome shotgun (WGS) entry which is preliminary data.</text>
</comment>
<dbReference type="Proteomes" id="UP001176961">
    <property type="component" value="Unassembled WGS sequence"/>
</dbReference>
<proteinExistence type="predicted"/>
<dbReference type="EMBL" id="CATQJL010000305">
    <property type="protein sequence ID" value="CAJ0601382.1"/>
    <property type="molecule type" value="Genomic_DNA"/>
</dbReference>
<sequence length="99" mass="11076">MMKLASLSVGLVFLSRSMETFALMVFLYIELSNDGGTSPQLCSSYIDAIHRRRSNYHCCSTFNAPLIVLFPLLDFRIKIPATTGAIRERCVPISVICRS</sequence>
<dbReference type="AlphaFoldDB" id="A0AA36GZZ4"/>
<accession>A0AA36GZZ4</accession>
<organism evidence="2 3">
    <name type="scientific">Cylicocyclus nassatus</name>
    <name type="common">Nematode worm</name>
    <dbReference type="NCBI Taxonomy" id="53992"/>
    <lineage>
        <taxon>Eukaryota</taxon>
        <taxon>Metazoa</taxon>
        <taxon>Ecdysozoa</taxon>
        <taxon>Nematoda</taxon>
        <taxon>Chromadorea</taxon>
        <taxon>Rhabditida</taxon>
        <taxon>Rhabditina</taxon>
        <taxon>Rhabditomorpha</taxon>
        <taxon>Strongyloidea</taxon>
        <taxon>Strongylidae</taxon>
        <taxon>Cylicocyclus</taxon>
    </lineage>
</organism>
<evidence type="ECO:0000313" key="2">
    <source>
        <dbReference type="EMBL" id="CAJ0601382.1"/>
    </source>
</evidence>
<reference evidence="2" key="1">
    <citation type="submission" date="2023-07" db="EMBL/GenBank/DDBJ databases">
        <authorList>
            <consortium name="CYATHOMIX"/>
        </authorList>
    </citation>
    <scope>NUCLEOTIDE SEQUENCE</scope>
    <source>
        <strain evidence="2">N/A</strain>
    </source>
</reference>
<feature type="signal peptide" evidence="1">
    <location>
        <begin position="1"/>
        <end position="22"/>
    </location>
</feature>
<keyword evidence="3" id="KW-1185">Reference proteome</keyword>
<evidence type="ECO:0000256" key="1">
    <source>
        <dbReference type="SAM" id="SignalP"/>
    </source>
</evidence>
<name>A0AA36GZZ4_CYLNA</name>
<evidence type="ECO:0000313" key="3">
    <source>
        <dbReference type="Proteomes" id="UP001176961"/>
    </source>
</evidence>
<evidence type="ECO:0008006" key="4">
    <source>
        <dbReference type="Google" id="ProtNLM"/>
    </source>
</evidence>